<keyword evidence="6" id="KW-0444">Lipid biosynthesis</keyword>
<dbReference type="Gene3D" id="1.20.120.1760">
    <property type="match status" value="1"/>
</dbReference>
<dbReference type="InterPro" id="IPR043130">
    <property type="entry name" value="CDP-OH_PTrfase_TM_dom"/>
</dbReference>
<evidence type="ECO:0000313" key="16">
    <source>
        <dbReference type="Proteomes" id="UP000295765"/>
    </source>
</evidence>
<keyword evidence="11" id="KW-0594">Phospholipid biosynthesis</keyword>
<dbReference type="InterPro" id="IPR050324">
    <property type="entry name" value="CDP-alcohol_PTase-I"/>
</dbReference>
<gene>
    <name evidence="15" type="ORF">EV699_11229</name>
</gene>
<evidence type="ECO:0000256" key="12">
    <source>
        <dbReference type="ARBA" id="ARBA00023264"/>
    </source>
</evidence>
<evidence type="ECO:0000256" key="3">
    <source>
        <dbReference type="ARBA" id="ARBA00010441"/>
    </source>
</evidence>
<comment type="pathway">
    <text evidence="2">Phospholipid metabolism; phosphatidylglycerol biosynthesis; phosphatidylglycerol from CDP-diacylglycerol: step 1/2.</text>
</comment>
<comment type="similarity">
    <text evidence="3">Belongs to the CDP-alcohol phosphatidyltransferase class-I family.</text>
</comment>
<protein>
    <recommendedName>
        <fullName evidence="5">CDP-diacylglycerol--glycerol-3-phosphate 3-phosphatidyltransferase</fullName>
        <ecNumber evidence="4">2.7.8.5</ecNumber>
    </recommendedName>
</protein>
<dbReference type="AlphaFoldDB" id="A0A4R2L2J0"/>
<dbReference type="InterPro" id="IPR004570">
    <property type="entry name" value="Phosphatidylglycerol_P_synth"/>
</dbReference>
<dbReference type="PANTHER" id="PTHR14269:SF11">
    <property type="entry name" value="CDP-DIACYLGLYCEROL--GLYCEROL-3-PHOSPHATE 3-PHOSPHATIDYLTRANSFERASE"/>
    <property type="match status" value="1"/>
</dbReference>
<feature type="transmembrane region" description="Helical" evidence="14">
    <location>
        <begin position="91"/>
        <end position="114"/>
    </location>
</feature>
<keyword evidence="12" id="KW-1208">Phospholipid metabolism</keyword>
<feature type="transmembrane region" description="Helical" evidence="14">
    <location>
        <begin position="126"/>
        <end position="146"/>
    </location>
</feature>
<dbReference type="Proteomes" id="UP000295765">
    <property type="component" value="Unassembled WGS sequence"/>
</dbReference>
<name>A0A4R2L2J0_9GAMM</name>
<organism evidence="15 16">
    <name type="scientific">Plasticicumulans lactativorans</name>
    <dbReference type="NCBI Taxonomy" id="1133106"/>
    <lineage>
        <taxon>Bacteria</taxon>
        <taxon>Pseudomonadati</taxon>
        <taxon>Pseudomonadota</taxon>
        <taxon>Gammaproteobacteria</taxon>
        <taxon>Candidatus Competibacteraceae</taxon>
        <taxon>Plasticicumulans</taxon>
    </lineage>
</organism>
<keyword evidence="7 14" id="KW-0812">Transmembrane</keyword>
<keyword evidence="10 14" id="KW-0472">Membrane</keyword>
<feature type="transmembrane region" description="Helical" evidence="14">
    <location>
        <begin position="152"/>
        <end position="177"/>
    </location>
</feature>
<evidence type="ECO:0000256" key="13">
    <source>
        <dbReference type="ARBA" id="ARBA00048586"/>
    </source>
</evidence>
<dbReference type="OrthoDB" id="9796672at2"/>
<dbReference type="PANTHER" id="PTHR14269">
    <property type="entry name" value="CDP-DIACYLGLYCEROL--GLYCEROL-3-PHOSPHATE 3-PHOSPHATIDYLTRANSFERASE-RELATED"/>
    <property type="match status" value="1"/>
</dbReference>
<evidence type="ECO:0000256" key="2">
    <source>
        <dbReference type="ARBA" id="ARBA00005042"/>
    </source>
</evidence>
<comment type="subcellular location">
    <subcellularLocation>
        <location evidence="1">Membrane</location>
        <topology evidence="1">Multi-pass membrane protein</topology>
    </subcellularLocation>
</comment>
<evidence type="ECO:0000313" key="15">
    <source>
        <dbReference type="EMBL" id="TCO80694.1"/>
    </source>
</evidence>
<evidence type="ECO:0000256" key="14">
    <source>
        <dbReference type="SAM" id="Phobius"/>
    </source>
</evidence>
<keyword evidence="16" id="KW-1185">Reference proteome</keyword>
<keyword evidence="8 14" id="KW-1133">Transmembrane helix</keyword>
<dbReference type="GO" id="GO:0016020">
    <property type="term" value="C:membrane"/>
    <property type="evidence" value="ECO:0007669"/>
    <property type="project" value="UniProtKB-SubCell"/>
</dbReference>
<evidence type="ECO:0000256" key="10">
    <source>
        <dbReference type="ARBA" id="ARBA00023136"/>
    </source>
</evidence>
<dbReference type="Pfam" id="PF01066">
    <property type="entry name" value="CDP-OH_P_transf"/>
    <property type="match status" value="1"/>
</dbReference>
<evidence type="ECO:0000256" key="1">
    <source>
        <dbReference type="ARBA" id="ARBA00004141"/>
    </source>
</evidence>
<sequence>MRPELRHLPNLITVCRILLVPPTLWLIAVGDFGAALACFVVAGVSDALDGALAKGFGWTSRLGGILDPIADKLLLVGCYLVLGWNHELPRWLVALVLLRDVVIVAGALAYHWLIEALQPTPSRISKVNTLMQLVMVFAVLVSHGIWSVPPALLRALVLATAFTTLWSGLDYVLAWSARARAYRGPRRD</sequence>
<reference evidence="15 16" key="1">
    <citation type="submission" date="2019-03" db="EMBL/GenBank/DDBJ databases">
        <title>Genomic Encyclopedia of Type Strains, Phase IV (KMG-IV): sequencing the most valuable type-strain genomes for metagenomic binning, comparative biology and taxonomic classification.</title>
        <authorList>
            <person name="Goeker M."/>
        </authorList>
    </citation>
    <scope>NUCLEOTIDE SEQUENCE [LARGE SCALE GENOMIC DNA]</scope>
    <source>
        <strain evidence="15 16">DSM 25287</strain>
    </source>
</reference>
<evidence type="ECO:0000256" key="8">
    <source>
        <dbReference type="ARBA" id="ARBA00022989"/>
    </source>
</evidence>
<evidence type="ECO:0000256" key="6">
    <source>
        <dbReference type="ARBA" id="ARBA00022516"/>
    </source>
</evidence>
<comment type="caution">
    <text evidence="15">The sequence shown here is derived from an EMBL/GenBank/DDBJ whole genome shotgun (WGS) entry which is preliminary data.</text>
</comment>
<dbReference type="RefSeq" id="WP_132542889.1">
    <property type="nucleotide sequence ID" value="NZ_SLWY01000012.1"/>
</dbReference>
<accession>A0A4R2L2J0</accession>
<evidence type="ECO:0000256" key="7">
    <source>
        <dbReference type="ARBA" id="ARBA00022692"/>
    </source>
</evidence>
<proteinExistence type="inferred from homology"/>
<dbReference type="EC" id="2.7.8.5" evidence="4"/>
<comment type="catalytic activity">
    <reaction evidence="13">
        <text>a CDP-1,2-diacyl-sn-glycerol + sn-glycerol 3-phosphate = a 1,2-diacyl-sn-glycero-3-phospho-(1'-sn-glycero-3'-phosphate) + CMP + H(+)</text>
        <dbReference type="Rhea" id="RHEA:12593"/>
        <dbReference type="ChEBI" id="CHEBI:15378"/>
        <dbReference type="ChEBI" id="CHEBI:57597"/>
        <dbReference type="ChEBI" id="CHEBI:58332"/>
        <dbReference type="ChEBI" id="CHEBI:60110"/>
        <dbReference type="ChEBI" id="CHEBI:60377"/>
        <dbReference type="EC" id="2.7.8.5"/>
    </reaction>
</comment>
<dbReference type="InterPro" id="IPR000462">
    <property type="entry name" value="CDP-OH_P_trans"/>
</dbReference>
<evidence type="ECO:0000256" key="11">
    <source>
        <dbReference type="ARBA" id="ARBA00023209"/>
    </source>
</evidence>
<feature type="transmembrane region" description="Helical" evidence="14">
    <location>
        <begin position="24"/>
        <end position="44"/>
    </location>
</feature>
<dbReference type="PIRSF" id="PIRSF000847">
    <property type="entry name" value="Phos_ph_gly_syn"/>
    <property type="match status" value="1"/>
</dbReference>
<evidence type="ECO:0000256" key="9">
    <source>
        <dbReference type="ARBA" id="ARBA00023098"/>
    </source>
</evidence>
<evidence type="ECO:0000256" key="4">
    <source>
        <dbReference type="ARBA" id="ARBA00013170"/>
    </source>
</evidence>
<dbReference type="GO" id="GO:0046474">
    <property type="term" value="P:glycerophospholipid biosynthetic process"/>
    <property type="evidence" value="ECO:0007669"/>
    <property type="project" value="TreeGrafter"/>
</dbReference>
<evidence type="ECO:0000256" key="5">
    <source>
        <dbReference type="ARBA" id="ARBA00014944"/>
    </source>
</evidence>
<dbReference type="GO" id="GO:0008444">
    <property type="term" value="F:CDP-diacylglycerol-glycerol-3-phosphate 3-phosphatidyltransferase activity"/>
    <property type="evidence" value="ECO:0007669"/>
    <property type="project" value="UniProtKB-EC"/>
</dbReference>
<keyword evidence="9" id="KW-0443">Lipid metabolism</keyword>
<dbReference type="EMBL" id="SLWY01000012">
    <property type="protein sequence ID" value="TCO80694.1"/>
    <property type="molecule type" value="Genomic_DNA"/>
</dbReference>